<evidence type="ECO:0000313" key="3">
    <source>
        <dbReference type="Proteomes" id="UP001642540"/>
    </source>
</evidence>
<keyword evidence="1" id="KW-1133">Transmembrane helix</keyword>
<reference evidence="2 3" key="1">
    <citation type="submission" date="2024-08" db="EMBL/GenBank/DDBJ databases">
        <authorList>
            <person name="Cucini C."/>
            <person name="Frati F."/>
        </authorList>
    </citation>
    <scope>NUCLEOTIDE SEQUENCE [LARGE SCALE GENOMIC DNA]</scope>
</reference>
<name>A0ABP1Q0S4_9HEXA</name>
<gene>
    <name evidence="2" type="ORF">ODALV1_LOCUS5997</name>
</gene>
<proteinExistence type="predicted"/>
<comment type="caution">
    <text evidence="2">The sequence shown here is derived from an EMBL/GenBank/DDBJ whole genome shotgun (WGS) entry which is preliminary data.</text>
</comment>
<feature type="transmembrane region" description="Helical" evidence="1">
    <location>
        <begin position="390"/>
        <end position="409"/>
    </location>
</feature>
<evidence type="ECO:0008006" key="4">
    <source>
        <dbReference type="Google" id="ProtNLM"/>
    </source>
</evidence>
<evidence type="ECO:0000313" key="2">
    <source>
        <dbReference type="EMBL" id="CAL8085076.1"/>
    </source>
</evidence>
<keyword evidence="1" id="KW-0812">Transmembrane</keyword>
<dbReference type="Proteomes" id="UP001642540">
    <property type="component" value="Unassembled WGS sequence"/>
</dbReference>
<keyword evidence="1" id="KW-0472">Membrane</keyword>
<feature type="transmembrane region" description="Helical" evidence="1">
    <location>
        <begin position="12"/>
        <end position="37"/>
    </location>
</feature>
<sequence length="506" mass="58067">MKNRNIMLNIGYHIFCICTSLIVLPSCALLFGTLYLVREVINTFLKCSAKGRFKLAQPIDAVCSTNLKYTVCGYIRPTTNQISLEELRKRISENPEFCSGPYKKLKYRPCTKFGFACWEDVSSKFDINEHIKYFPGTQDKILTENEMKKLLTEYVNISKLTKNERPAWEFLVMPQVRMKSELDGAVEIYFVFIFQLDHGYMDGNCCQRFLKQCVMDPDEEIRVPVDLIKTQGNEQRLLIPMILPNYRLFIYGPARILQTIFFNRKSVHFTDKQKTAGSSTTAMFARSKLNMSSLAMNRIRVAYGCHTRSVIISTFLTALHKFAEDRGLRTPPYFKVGFAHAKLPYPNDEPQNRFCLIVKRLPLKDQLETQLREIDKILKITPKSKHELDFGFSFITLLGLLPVFIIRFVKRAVTVSTCGISGVPSVSKFGTIQNGVAETIFGIPPLVDGVDYTCAYNNYGNISNILLLMRSTPLLENEHDVRDFVVEFDNCLRELEQRAKGMQLLE</sequence>
<keyword evidence="3" id="KW-1185">Reference proteome</keyword>
<dbReference type="EMBL" id="CAXLJM020000019">
    <property type="protein sequence ID" value="CAL8085076.1"/>
    <property type="molecule type" value="Genomic_DNA"/>
</dbReference>
<protein>
    <recommendedName>
        <fullName evidence="4">O-acyltransferase WSD1 C-terminal domain-containing protein</fullName>
    </recommendedName>
</protein>
<organism evidence="2 3">
    <name type="scientific">Orchesella dallaii</name>
    <dbReference type="NCBI Taxonomy" id="48710"/>
    <lineage>
        <taxon>Eukaryota</taxon>
        <taxon>Metazoa</taxon>
        <taxon>Ecdysozoa</taxon>
        <taxon>Arthropoda</taxon>
        <taxon>Hexapoda</taxon>
        <taxon>Collembola</taxon>
        <taxon>Entomobryomorpha</taxon>
        <taxon>Entomobryoidea</taxon>
        <taxon>Orchesellidae</taxon>
        <taxon>Orchesellinae</taxon>
        <taxon>Orchesella</taxon>
    </lineage>
</organism>
<accession>A0ABP1Q0S4</accession>
<evidence type="ECO:0000256" key="1">
    <source>
        <dbReference type="SAM" id="Phobius"/>
    </source>
</evidence>